<keyword evidence="1" id="KW-0472">Membrane</keyword>
<evidence type="ECO:0000256" key="1">
    <source>
        <dbReference type="SAM" id="Phobius"/>
    </source>
</evidence>
<comment type="caution">
    <text evidence="2">The sequence shown here is derived from an EMBL/GenBank/DDBJ whole genome shotgun (WGS) entry which is preliminary data.</text>
</comment>
<name>A0A0V1FWR8_TRIPS</name>
<sequence length="128" mass="15107">MKMYSPVLYWKFFKLHTFALPLTALALHMLSKLKRRSDFTDLRYALKCVCQNNITCRYSAIREGCSSSQFRVVFFKFDIYHLKREPTFHQRRSYGRLKSPTGQFYPNQVGLGSSTICDLNFHVTDLVY</sequence>
<keyword evidence="3" id="KW-1185">Reference proteome</keyword>
<organism evidence="2 3">
    <name type="scientific">Trichinella pseudospiralis</name>
    <name type="common">Parasitic roundworm</name>
    <dbReference type="NCBI Taxonomy" id="6337"/>
    <lineage>
        <taxon>Eukaryota</taxon>
        <taxon>Metazoa</taxon>
        <taxon>Ecdysozoa</taxon>
        <taxon>Nematoda</taxon>
        <taxon>Enoplea</taxon>
        <taxon>Dorylaimia</taxon>
        <taxon>Trichinellida</taxon>
        <taxon>Trichinellidae</taxon>
        <taxon>Trichinella</taxon>
    </lineage>
</organism>
<reference evidence="2 3" key="1">
    <citation type="submission" date="2015-01" db="EMBL/GenBank/DDBJ databases">
        <title>Evolution of Trichinella species and genotypes.</title>
        <authorList>
            <person name="Korhonen P.K."/>
            <person name="Edoardo P."/>
            <person name="Giuseppe L.R."/>
            <person name="Gasser R.B."/>
        </authorList>
    </citation>
    <scope>NUCLEOTIDE SEQUENCE [LARGE SCALE GENOMIC DNA]</scope>
    <source>
        <strain evidence="2">ISS470</strain>
    </source>
</reference>
<dbReference type="EMBL" id="JYDT01000028">
    <property type="protein sequence ID" value="KRY89747.1"/>
    <property type="molecule type" value="Genomic_DNA"/>
</dbReference>
<keyword evidence="1" id="KW-1133">Transmembrane helix</keyword>
<proteinExistence type="predicted"/>
<gene>
    <name evidence="2" type="ORF">T4D_16788</name>
</gene>
<accession>A0A0V1FWR8</accession>
<evidence type="ECO:0000313" key="3">
    <source>
        <dbReference type="Proteomes" id="UP000054995"/>
    </source>
</evidence>
<keyword evidence="1" id="KW-0812">Transmembrane</keyword>
<feature type="transmembrane region" description="Helical" evidence="1">
    <location>
        <begin position="12"/>
        <end position="30"/>
    </location>
</feature>
<protein>
    <submittedName>
        <fullName evidence="2">Uncharacterized protein</fullName>
    </submittedName>
</protein>
<evidence type="ECO:0000313" key="2">
    <source>
        <dbReference type="EMBL" id="KRY89747.1"/>
    </source>
</evidence>
<dbReference type="Proteomes" id="UP000054995">
    <property type="component" value="Unassembled WGS sequence"/>
</dbReference>
<dbReference type="AlphaFoldDB" id="A0A0V1FWR8"/>